<accession>I5C7S9</accession>
<protein>
    <recommendedName>
        <fullName evidence="2">Cell shape-determining protein MreC</fullName>
    </recommendedName>
    <alternativeName>
        <fullName evidence="4">Cell shape protein MreC</fullName>
    </alternativeName>
</protein>
<dbReference type="GO" id="GO:0005886">
    <property type="term" value="C:plasma membrane"/>
    <property type="evidence" value="ECO:0007669"/>
    <property type="project" value="TreeGrafter"/>
</dbReference>
<sequence>MIALSLLFSKQPQQGSVALNSANKWVGGILDTQNTIREYFELRQINAGLLEKNTKLLGELALYKRGVDSVYIPLDSVQQEYAYFGAKIIRNSIHLNRNYFTLNKGSKDGIQEGMGVFNEEGAIGRIRSVSENYAVGFSILHTETKLSAVIASSGVLGSVSWDGQSAKQAKLDFVPRHVEVAVGDRILTSGFNTIFPPGIPVGRVSKVETASGNSNYLDITIDLEVNFSSLNYVYVVNHTNKEELNELHEAAQIDDAF</sequence>
<dbReference type="InterPro" id="IPR007221">
    <property type="entry name" value="MreC"/>
</dbReference>
<evidence type="ECO:0000256" key="1">
    <source>
        <dbReference type="ARBA" id="ARBA00009369"/>
    </source>
</evidence>
<reference evidence="6 7" key="1">
    <citation type="submission" date="2012-05" db="EMBL/GenBank/DDBJ databases">
        <title>Genome sequence of Nitritalea halalkaliphila LW7.</title>
        <authorList>
            <person name="Jangir P.K."/>
            <person name="Singh A."/>
            <person name="Shivaji S."/>
            <person name="Sharma R."/>
        </authorList>
    </citation>
    <scope>NUCLEOTIDE SEQUENCE [LARGE SCALE GENOMIC DNA]</scope>
    <source>
        <strain evidence="6 7">LW7</strain>
    </source>
</reference>
<feature type="domain" description="Rod shape-determining protein MreC beta-barrel core" evidence="5">
    <location>
        <begin position="88"/>
        <end position="236"/>
    </location>
</feature>
<comment type="caution">
    <text evidence="6">The sequence shown here is derived from an EMBL/GenBank/DDBJ whole genome shotgun (WGS) entry which is preliminary data.</text>
</comment>
<dbReference type="STRING" id="1189621.A3SI_05402"/>
<dbReference type="RefSeq" id="WP_009053841.1">
    <property type="nucleotide sequence ID" value="NZ_AJYA01000011.1"/>
</dbReference>
<dbReference type="Gene3D" id="2.40.10.340">
    <property type="entry name" value="Rod shape-determining protein MreC, domain 1"/>
    <property type="match status" value="1"/>
</dbReference>
<dbReference type="InterPro" id="IPR042175">
    <property type="entry name" value="Cell/Rod_MreC_2"/>
</dbReference>
<keyword evidence="3" id="KW-0133">Cell shape</keyword>
<organism evidence="6 7">
    <name type="scientific">Nitritalea halalkaliphila LW7</name>
    <dbReference type="NCBI Taxonomy" id="1189621"/>
    <lineage>
        <taxon>Bacteria</taxon>
        <taxon>Pseudomonadati</taxon>
        <taxon>Bacteroidota</taxon>
        <taxon>Cytophagia</taxon>
        <taxon>Cytophagales</taxon>
        <taxon>Cyclobacteriaceae</taxon>
        <taxon>Nitritalea</taxon>
    </lineage>
</organism>
<dbReference type="NCBIfam" id="NF010532">
    <property type="entry name" value="PRK13922.9-3"/>
    <property type="match status" value="1"/>
</dbReference>
<dbReference type="InterPro" id="IPR042177">
    <property type="entry name" value="Cell/Rod_1"/>
</dbReference>
<dbReference type="Pfam" id="PF04085">
    <property type="entry name" value="MreC"/>
    <property type="match status" value="1"/>
</dbReference>
<evidence type="ECO:0000256" key="2">
    <source>
        <dbReference type="ARBA" id="ARBA00013855"/>
    </source>
</evidence>
<dbReference type="InterPro" id="IPR055342">
    <property type="entry name" value="MreC_beta-barrel_core"/>
</dbReference>
<dbReference type="GO" id="GO:0008360">
    <property type="term" value="P:regulation of cell shape"/>
    <property type="evidence" value="ECO:0007669"/>
    <property type="project" value="UniProtKB-KW"/>
</dbReference>
<evidence type="ECO:0000256" key="4">
    <source>
        <dbReference type="ARBA" id="ARBA00032089"/>
    </source>
</evidence>
<dbReference type="Proteomes" id="UP000005551">
    <property type="component" value="Unassembled WGS sequence"/>
</dbReference>
<dbReference type="Gene3D" id="2.40.10.350">
    <property type="entry name" value="Rod shape-determining protein MreC, domain 2"/>
    <property type="match status" value="1"/>
</dbReference>
<dbReference type="PANTHER" id="PTHR34138:SF1">
    <property type="entry name" value="CELL SHAPE-DETERMINING PROTEIN MREC"/>
    <property type="match status" value="1"/>
</dbReference>
<name>I5C7S9_9BACT</name>
<comment type="similarity">
    <text evidence="1">Belongs to the MreC family.</text>
</comment>
<proteinExistence type="inferred from homology"/>
<evidence type="ECO:0000313" key="7">
    <source>
        <dbReference type="Proteomes" id="UP000005551"/>
    </source>
</evidence>
<dbReference type="PANTHER" id="PTHR34138">
    <property type="entry name" value="CELL SHAPE-DETERMINING PROTEIN MREC"/>
    <property type="match status" value="1"/>
</dbReference>
<dbReference type="PATRIC" id="fig|1189621.3.peg.1129"/>
<dbReference type="AlphaFoldDB" id="I5C7S9"/>
<evidence type="ECO:0000259" key="5">
    <source>
        <dbReference type="Pfam" id="PF04085"/>
    </source>
</evidence>
<evidence type="ECO:0000313" key="6">
    <source>
        <dbReference type="EMBL" id="EIM77881.1"/>
    </source>
</evidence>
<evidence type="ECO:0000256" key="3">
    <source>
        <dbReference type="ARBA" id="ARBA00022960"/>
    </source>
</evidence>
<gene>
    <name evidence="6" type="ORF">A3SI_05402</name>
</gene>
<keyword evidence="7" id="KW-1185">Reference proteome</keyword>
<dbReference type="EMBL" id="AJYA01000011">
    <property type="protein sequence ID" value="EIM77881.1"/>
    <property type="molecule type" value="Genomic_DNA"/>
</dbReference>